<accession>A0A4R6SSZ8</accession>
<dbReference type="PROSITE" id="PS51257">
    <property type="entry name" value="PROKAR_LIPOPROTEIN"/>
    <property type="match status" value="1"/>
</dbReference>
<evidence type="ECO:0000313" key="2">
    <source>
        <dbReference type="EMBL" id="TDQ06614.1"/>
    </source>
</evidence>
<feature type="signal peptide" evidence="1">
    <location>
        <begin position="1"/>
        <end position="19"/>
    </location>
</feature>
<proteinExistence type="predicted"/>
<reference evidence="2 3" key="1">
    <citation type="submission" date="2019-03" db="EMBL/GenBank/DDBJ databases">
        <title>Genomic Encyclopedia of Archaeal and Bacterial Type Strains, Phase II (KMG-II): from individual species to whole genera.</title>
        <authorList>
            <person name="Goeker M."/>
        </authorList>
    </citation>
    <scope>NUCLEOTIDE SEQUENCE [LARGE SCALE GENOMIC DNA]</scope>
    <source>
        <strain evidence="2 3">DSM 19035</strain>
    </source>
</reference>
<organism evidence="2 3">
    <name type="scientific">Pedobacter metabolipauper</name>
    <dbReference type="NCBI Taxonomy" id="425513"/>
    <lineage>
        <taxon>Bacteria</taxon>
        <taxon>Pseudomonadati</taxon>
        <taxon>Bacteroidota</taxon>
        <taxon>Sphingobacteriia</taxon>
        <taxon>Sphingobacteriales</taxon>
        <taxon>Sphingobacteriaceae</taxon>
        <taxon>Pedobacter</taxon>
    </lineage>
</organism>
<protein>
    <recommendedName>
        <fullName evidence="4">DUF4374 domain-containing protein</fullName>
    </recommendedName>
</protein>
<feature type="chain" id="PRO_5020510961" description="DUF4374 domain-containing protein" evidence="1">
    <location>
        <begin position="20"/>
        <end position="460"/>
    </location>
</feature>
<evidence type="ECO:0000313" key="3">
    <source>
        <dbReference type="Proteomes" id="UP000295620"/>
    </source>
</evidence>
<name>A0A4R6SSZ8_9SPHI</name>
<keyword evidence="1" id="KW-0732">Signal</keyword>
<dbReference type="EMBL" id="SNYC01000008">
    <property type="protein sequence ID" value="TDQ06614.1"/>
    <property type="molecule type" value="Genomic_DNA"/>
</dbReference>
<dbReference type="RefSeq" id="WP_133578066.1">
    <property type="nucleotide sequence ID" value="NZ_SNYC01000008.1"/>
</dbReference>
<gene>
    <name evidence="2" type="ORF">ATK78_4271</name>
</gene>
<dbReference type="AlphaFoldDB" id="A0A4R6SSZ8"/>
<dbReference type="OrthoDB" id="1122951at2"/>
<keyword evidence="3" id="KW-1185">Reference proteome</keyword>
<comment type="caution">
    <text evidence="2">The sequence shown here is derived from an EMBL/GenBank/DDBJ whole genome shotgun (WGS) entry which is preliminary data.</text>
</comment>
<evidence type="ECO:0000256" key="1">
    <source>
        <dbReference type="SAM" id="SignalP"/>
    </source>
</evidence>
<evidence type="ECO:0008006" key="4">
    <source>
        <dbReference type="Google" id="ProtNLM"/>
    </source>
</evidence>
<sequence length="460" mass="49585">MKKNLLKSILYTAALFAVALTGCSKNDGSDDGVPEETDTRWITLTAALSDPTSTTVDGNGGTLAYSITHEQAVDPNFTLDIYPEGKGLLLTSPRTSRVQASDDGKFLYDIQYTGADAGLFQTYKVNGAGSYSMFGREVNTQDILGTQPRWVKSTDEIGVGVNSDGTGTLSTEYEGQGLNATFLRNIRIVRVAILDLKDPGMINTRQVPVAFPDALAKLGYTLGRTDVPLVNQAKTKLYIGCAVSKINPARPTLNSDGTVSWTTNDAANNTIGTATLVLDYPTLRNPEFIISAVAKGNNNGYRTKTQYVGTDGHVYQAVATSGSQILRISKDTNKYDDTYNFDLNTALGTTGTSIRSWKYLKDGKAVIMYQETGKNGGYIALVDLNNPSAPAKKLATEVEADVDLNFGQHQNIGMEGDFAYIPLTPAGKEGNLYVINWKNGTIAKGAKLTAYTRARYIGAF</sequence>
<dbReference type="Proteomes" id="UP000295620">
    <property type="component" value="Unassembled WGS sequence"/>
</dbReference>